<proteinExistence type="predicted"/>
<evidence type="ECO:0000313" key="2">
    <source>
        <dbReference type="EMBL" id="CAA9518752.1"/>
    </source>
</evidence>
<feature type="compositionally biased region" description="Low complexity" evidence="1">
    <location>
        <begin position="39"/>
        <end position="55"/>
    </location>
</feature>
<protein>
    <submittedName>
        <fullName evidence="2">Uncharacterized protein</fullName>
    </submittedName>
</protein>
<organism evidence="2">
    <name type="scientific">uncultured Solirubrobacteraceae bacterium</name>
    <dbReference type="NCBI Taxonomy" id="1162706"/>
    <lineage>
        <taxon>Bacteria</taxon>
        <taxon>Bacillati</taxon>
        <taxon>Actinomycetota</taxon>
        <taxon>Thermoleophilia</taxon>
        <taxon>Solirubrobacterales</taxon>
        <taxon>Solirubrobacteraceae</taxon>
        <taxon>environmental samples</taxon>
    </lineage>
</organism>
<dbReference type="EMBL" id="CADCVO010000516">
    <property type="protein sequence ID" value="CAA9518752.1"/>
    <property type="molecule type" value="Genomic_DNA"/>
</dbReference>
<sequence length="80" mass="8044">GVSPGGEADPARARGRRRRDPPLRAGRLAGGVLPRGAHRPGAAAAGLPRGGAARARAARRRPVGGGARGHRAPDLPPGRL</sequence>
<name>A0A6J4TC23_9ACTN</name>
<accession>A0A6J4TC23</accession>
<feature type="non-terminal residue" evidence="2">
    <location>
        <position position="80"/>
    </location>
</feature>
<evidence type="ECO:0000256" key="1">
    <source>
        <dbReference type="SAM" id="MobiDB-lite"/>
    </source>
</evidence>
<reference evidence="2" key="1">
    <citation type="submission" date="2020-02" db="EMBL/GenBank/DDBJ databases">
        <authorList>
            <person name="Meier V. D."/>
        </authorList>
    </citation>
    <scope>NUCLEOTIDE SEQUENCE</scope>
    <source>
        <strain evidence="2">AVDCRST_MAG13</strain>
    </source>
</reference>
<feature type="non-terminal residue" evidence="2">
    <location>
        <position position="1"/>
    </location>
</feature>
<feature type="region of interest" description="Disordered" evidence="1">
    <location>
        <begin position="1"/>
        <end position="80"/>
    </location>
</feature>
<gene>
    <name evidence="2" type="ORF">AVDCRST_MAG13-3241</name>
</gene>
<dbReference type="AlphaFoldDB" id="A0A6J4TC23"/>